<dbReference type="InterPro" id="IPR052712">
    <property type="entry name" value="Acid_resist_chaperone_HdeD"/>
</dbReference>
<dbReference type="Pfam" id="PF03729">
    <property type="entry name" value="DUF308"/>
    <property type="match status" value="1"/>
</dbReference>
<comment type="caution">
    <text evidence="2">The sequence shown here is derived from an EMBL/GenBank/DDBJ whole genome shotgun (WGS) entry which is preliminary data.</text>
</comment>
<feature type="transmembrane region" description="Helical" evidence="1">
    <location>
        <begin position="104"/>
        <end position="122"/>
    </location>
</feature>
<feature type="transmembrane region" description="Helical" evidence="1">
    <location>
        <begin position="80"/>
        <end position="98"/>
    </location>
</feature>
<dbReference type="STRING" id="405444.ABB26_18235"/>
<dbReference type="GO" id="GO:0005886">
    <property type="term" value="C:plasma membrane"/>
    <property type="evidence" value="ECO:0007669"/>
    <property type="project" value="TreeGrafter"/>
</dbReference>
<keyword evidence="1" id="KW-0472">Membrane</keyword>
<dbReference type="AlphaFoldDB" id="A0A0R0BWQ5"/>
<feature type="transmembrane region" description="Helical" evidence="1">
    <location>
        <begin position="134"/>
        <end position="152"/>
    </location>
</feature>
<dbReference type="OrthoDB" id="193343at2"/>
<reference evidence="2 3" key="1">
    <citation type="submission" date="2015-05" db="EMBL/GenBank/DDBJ databases">
        <title>Genome sequencing and analysis of members of genus Stenotrophomonas.</title>
        <authorList>
            <person name="Patil P.P."/>
            <person name="Midha S."/>
            <person name="Patil P.B."/>
        </authorList>
    </citation>
    <scope>NUCLEOTIDE SEQUENCE [LARGE SCALE GENOMIC DNA]</scope>
    <source>
        <strain evidence="2 3">DSM 18929</strain>
    </source>
</reference>
<evidence type="ECO:0000256" key="1">
    <source>
        <dbReference type="SAM" id="Phobius"/>
    </source>
</evidence>
<dbReference type="PANTHER" id="PTHR34989:SF1">
    <property type="entry name" value="PROTEIN HDED"/>
    <property type="match status" value="1"/>
</dbReference>
<gene>
    <name evidence="2" type="ORF">ABB26_18235</name>
</gene>
<keyword evidence="1" id="KW-1133">Transmembrane helix</keyword>
<keyword evidence="1" id="KW-0812">Transmembrane</keyword>
<dbReference type="PATRIC" id="fig|405444.3.peg.3186"/>
<protein>
    <submittedName>
        <fullName evidence="2">Membrane protein</fullName>
    </submittedName>
</protein>
<evidence type="ECO:0000313" key="2">
    <source>
        <dbReference type="EMBL" id="KRG61659.1"/>
    </source>
</evidence>
<dbReference type="Proteomes" id="UP000050864">
    <property type="component" value="Unassembled WGS sequence"/>
</dbReference>
<proteinExistence type="predicted"/>
<keyword evidence="3" id="KW-1185">Reference proteome</keyword>
<sequence length="190" mass="20109">MSASTGFPSGSLFATLSRNWWVVLLFGLFAVVFGVLAVMAPIRTAAVLAWWLGVMAIVEGIVVLIAAIKGSAPVSRGWAVFYALVSIAFGVLAILNPLATASVLLLFLAAWLVVAGIYRIVFAIRVRKQIEGEWLLIVSGLLAVALGVMFALNPLSGLVVTSLWIGALALVYGVLQIIVAFRLRSLGKAV</sequence>
<accession>A0A0R0BWQ5</accession>
<feature type="transmembrane region" description="Helical" evidence="1">
    <location>
        <begin position="158"/>
        <end position="181"/>
    </location>
</feature>
<dbReference type="EMBL" id="LDJI01000055">
    <property type="protein sequence ID" value="KRG61659.1"/>
    <property type="molecule type" value="Genomic_DNA"/>
</dbReference>
<feature type="transmembrane region" description="Helical" evidence="1">
    <location>
        <begin position="20"/>
        <end position="42"/>
    </location>
</feature>
<feature type="transmembrane region" description="Helical" evidence="1">
    <location>
        <begin position="48"/>
        <end position="68"/>
    </location>
</feature>
<name>A0A0R0BWQ5_9GAMM</name>
<organism evidence="2 3">
    <name type="scientific">Stenotrophomonas humi</name>
    <dbReference type="NCBI Taxonomy" id="405444"/>
    <lineage>
        <taxon>Bacteria</taxon>
        <taxon>Pseudomonadati</taxon>
        <taxon>Pseudomonadota</taxon>
        <taxon>Gammaproteobacteria</taxon>
        <taxon>Lysobacterales</taxon>
        <taxon>Lysobacteraceae</taxon>
        <taxon>Stenotrophomonas</taxon>
    </lineage>
</organism>
<evidence type="ECO:0000313" key="3">
    <source>
        <dbReference type="Proteomes" id="UP000050864"/>
    </source>
</evidence>
<dbReference type="PANTHER" id="PTHR34989">
    <property type="entry name" value="PROTEIN HDED"/>
    <property type="match status" value="1"/>
</dbReference>
<dbReference type="RefSeq" id="WP_057636129.1">
    <property type="nucleotide sequence ID" value="NZ_LDJI01000055.1"/>
</dbReference>
<dbReference type="InterPro" id="IPR005325">
    <property type="entry name" value="DUF308_memb"/>
</dbReference>